<dbReference type="InterPro" id="IPR004422">
    <property type="entry name" value="RFAP_synthase"/>
</dbReference>
<dbReference type="InterPro" id="IPR013750">
    <property type="entry name" value="GHMP_kinase_C_dom"/>
</dbReference>
<dbReference type="EMBL" id="CP155447">
    <property type="protein sequence ID" value="XBH04266.1"/>
    <property type="molecule type" value="Genomic_DNA"/>
</dbReference>
<gene>
    <name evidence="3" type="ORF">V5E97_39135</name>
</gene>
<accession>A0AAU7CG96</accession>
<reference evidence="3" key="1">
    <citation type="submission" date="2024-05" db="EMBL/GenBank/DDBJ databases">
        <title>Planctomycetes of the genus Singulisphaera possess chitinolytic capabilities.</title>
        <authorList>
            <person name="Ivanova A."/>
        </authorList>
    </citation>
    <scope>NUCLEOTIDE SEQUENCE</scope>
    <source>
        <strain evidence="3">Ch08T</strain>
    </source>
</reference>
<protein>
    <submittedName>
        <fullName evidence="3">Beta-ribofuranosylaminobenzene 5'-phosphate synthase family protein</fullName>
    </submittedName>
</protein>
<proteinExistence type="predicted"/>
<dbReference type="PIRSF" id="PIRSF004884">
    <property type="entry name" value="Sugar_kin_arch"/>
    <property type="match status" value="1"/>
</dbReference>
<dbReference type="SUPFAM" id="SSF54211">
    <property type="entry name" value="Ribosomal protein S5 domain 2-like"/>
    <property type="match status" value="1"/>
</dbReference>
<evidence type="ECO:0000256" key="1">
    <source>
        <dbReference type="ARBA" id="ARBA00022679"/>
    </source>
</evidence>
<evidence type="ECO:0000259" key="2">
    <source>
        <dbReference type="Pfam" id="PF08544"/>
    </source>
</evidence>
<evidence type="ECO:0000313" key="3">
    <source>
        <dbReference type="EMBL" id="XBH04266.1"/>
    </source>
</evidence>
<dbReference type="RefSeq" id="WP_406697018.1">
    <property type="nucleotide sequence ID" value="NZ_CP155447.1"/>
</dbReference>
<feature type="domain" description="GHMP kinase C-terminal" evidence="2">
    <location>
        <begin position="209"/>
        <end position="288"/>
    </location>
</feature>
<sequence>MTQLLIRTPSRLHFGLLGWGAHCPRQFGGVGLMIDSPGIELTVEPAESWQAEGRLADRALRVAERLVTAGVDLPPARIVIQQAPDEHVGLGVGTQLSLGVARLLLRMAGHHEPSTATLAELCGRGLRSGVGLHGFARGGLIVDGGRRTDDGIPPLLAHLAFPPEWKVLVILPGPHGGLHGSAEVQAFAQLPPTPGDVADRLCRLVLLGLMPAVLERDLPTFGAALAELQERVGRCFAPAQGGIFARPELASIIRGLEAEGLHGAGQSSWGPTLYAFSNESDGRRTRILETICDRFNLPEGSAFWTSVSERGAVVSAGRS</sequence>
<dbReference type="PANTHER" id="PTHR20861:SF6">
    <property type="entry name" value="BETA-RIBOFURANOSYLPHENOL 5'-PHOSPHATE SYNTHASE"/>
    <property type="match status" value="1"/>
</dbReference>
<dbReference type="GO" id="GO:0016740">
    <property type="term" value="F:transferase activity"/>
    <property type="evidence" value="ECO:0007669"/>
    <property type="project" value="UniProtKB-KW"/>
</dbReference>
<name>A0AAU7CG96_9BACT</name>
<keyword evidence="1" id="KW-0808">Transferase</keyword>
<dbReference type="InterPro" id="IPR020568">
    <property type="entry name" value="Ribosomal_Su5_D2-typ_SF"/>
</dbReference>
<dbReference type="PANTHER" id="PTHR20861">
    <property type="entry name" value="HOMOSERINE/4-DIPHOSPHOCYTIDYL-2-C-METHYL-D-ERYTHRITOL KINASE"/>
    <property type="match status" value="1"/>
</dbReference>
<dbReference type="AlphaFoldDB" id="A0AAU7CG96"/>
<dbReference type="Pfam" id="PF08544">
    <property type="entry name" value="GHMP_kinases_C"/>
    <property type="match status" value="1"/>
</dbReference>
<organism evidence="3">
    <name type="scientific">Singulisphaera sp. Ch08</name>
    <dbReference type="NCBI Taxonomy" id="3120278"/>
    <lineage>
        <taxon>Bacteria</taxon>
        <taxon>Pseudomonadati</taxon>
        <taxon>Planctomycetota</taxon>
        <taxon>Planctomycetia</taxon>
        <taxon>Isosphaerales</taxon>
        <taxon>Isosphaeraceae</taxon>
        <taxon>Singulisphaera</taxon>
    </lineage>
</organism>
<dbReference type="NCBIfam" id="TIGR00144">
    <property type="entry name" value="beta_RFAP_syn"/>
    <property type="match status" value="1"/>
</dbReference>